<evidence type="ECO:0000256" key="5">
    <source>
        <dbReference type="ARBA" id="ARBA00022692"/>
    </source>
</evidence>
<feature type="transmembrane region" description="Helical" evidence="9">
    <location>
        <begin position="262"/>
        <end position="282"/>
    </location>
</feature>
<evidence type="ECO:0000256" key="4">
    <source>
        <dbReference type="ARBA" id="ARBA00022475"/>
    </source>
</evidence>
<comment type="similarity">
    <text evidence="2 8">Belongs to the ABC-3 integral membrane protein family.</text>
</comment>
<feature type="transmembrane region" description="Helical" evidence="9">
    <location>
        <begin position="207"/>
        <end position="231"/>
    </location>
</feature>
<dbReference type="InterPro" id="IPR037294">
    <property type="entry name" value="ABC_BtuC-like"/>
</dbReference>
<dbReference type="GO" id="GO:0043190">
    <property type="term" value="C:ATP-binding cassette (ABC) transporter complex"/>
    <property type="evidence" value="ECO:0007669"/>
    <property type="project" value="InterPro"/>
</dbReference>
<feature type="transmembrane region" description="Helical" evidence="9">
    <location>
        <begin position="43"/>
        <end position="62"/>
    </location>
</feature>
<keyword evidence="11" id="KW-1185">Reference proteome</keyword>
<keyword evidence="5 8" id="KW-0812">Transmembrane</keyword>
<feature type="transmembrane region" description="Helical" evidence="9">
    <location>
        <begin position="238"/>
        <end position="256"/>
    </location>
</feature>
<keyword evidence="6 9" id="KW-1133">Transmembrane helix</keyword>
<dbReference type="OrthoDB" id="9788905at2"/>
<comment type="caution">
    <text evidence="10">The sequence shown here is derived from an EMBL/GenBank/DDBJ whole genome shotgun (WGS) entry which is preliminary data.</text>
</comment>
<sequence>MSQISFTELLWASYESWLVLLMTAVTCALIGSFLVLRRMSMIADAISHSVLLGIVLAFFIVGDLDSPLLIMGAAALGLVTVWSTERLSKMPLVDNDDAIGIVYSFFFALAIILITSFAGNVHLDTDVVLTGEVILAPLNRVDLLGWSVPKAFAKMFFLFILNSAFIGIFFKELKLTTFDESYSLLAGFYPVILFYSLMSLVSVSTVVAFDAVGAILVVAFLIGPGATAYLICDDLKQLLLVSSFIAMLNATLGYFIGILLNVSLAGMTAVMTGILFFIVFLFHSRGLVTSIIQRSHQAKQLKQDLVLMHIKIHTQQNELLEELKAGSLDQHFNWNTKQMESVLDQLFHQRFITIEPHQQVYQLTRLGEERLEQMKKIYDL</sequence>
<dbReference type="GO" id="GO:0055085">
    <property type="term" value="P:transmembrane transport"/>
    <property type="evidence" value="ECO:0007669"/>
    <property type="project" value="InterPro"/>
</dbReference>
<proteinExistence type="inferred from homology"/>
<evidence type="ECO:0000256" key="3">
    <source>
        <dbReference type="ARBA" id="ARBA00022448"/>
    </source>
</evidence>
<dbReference type="PANTHER" id="PTHR30477">
    <property type="entry name" value="ABC-TRANSPORTER METAL-BINDING PROTEIN"/>
    <property type="match status" value="1"/>
</dbReference>
<dbReference type="STRING" id="84521.SAMN04487994_102321"/>
<dbReference type="CDD" id="cd06550">
    <property type="entry name" value="TM_ABC_iron-siderophores_like"/>
    <property type="match status" value="1"/>
</dbReference>
<evidence type="ECO:0000256" key="8">
    <source>
        <dbReference type="RuleBase" id="RU003943"/>
    </source>
</evidence>
<accession>A0A2N6SPZ3</accession>
<evidence type="ECO:0000256" key="6">
    <source>
        <dbReference type="ARBA" id="ARBA00022989"/>
    </source>
</evidence>
<evidence type="ECO:0000256" key="1">
    <source>
        <dbReference type="ARBA" id="ARBA00004651"/>
    </source>
</evidence>
<dbReference type="Proteomes" id="UP000235682">
    <property type="component" value="Unassembled WGS sequence"/>
</dbReference>
<feature type="transmembrane region" description="Helical" evidence="9">
    <location>
        <begin position="68"/>
        <end position="87"/>
    </location>
</feature>
<evidence type="ECO:0000256" key="7">
    <source>
        <dbReference type="ARBA" id="ARBA00023136"/>
    </source>
</evidence>
<feature type="transmembrane region" description="Helical" evidence="9">
    <location>
        <begin position="16"/>
        <end position="36"/>
    </location>
</feature>
<feature type="transmembrane region" description="Helical" evidence="9">
    <location>
        <begin position="182"/>
        <end position="201"/>
    </location>
</feature>
<keyword evidence="3 8" id="KW-0813">Transport</keyword>
<evidence type="ECO:0000256" key="2">
    <source>
        <dbReference type="ARBA" id="ARBA00008034"/>
    </source>
</evidence>
<dbReference type="PANTHER" id="PTHR30477:SF8">
    <property type="entry name" value="METAL TRANSPORT SYSTEM MEMBRANE PROTEIN CT_070-RELATED"/>
    <property type="match status" value="1"/>
</dbReference>
<dbReference type="SUPFAM" id="SSF81345">
    <property type="entry name" value="ABC transporter involved in vitamin B12 uptake, BtuC"/>
    <property type="match status" value="1"/>
</dbReference>
<keyword evidence="7 9" id="KW-0472">Membrane</keyword>
<dbReference type="GO" id="GO:0010043">
    <property type="term" value="P:response to zinc ion"/>
    <property type="evidence" value="ECO:0007669"/>
    <property type="project" value="TreeGrafter"/>
</dbReference>
<dbReference type="InterPro" id="IPR001626">
    <property type="entry name" value="ABC_TroCD"/>
</dbReference>
<dbReference type="AlphaFoldDB" id="A0A2N6SPZ3"/>
<dbReference type="EMBL" id="PNHE01000001">
    <property type="protein sequence ID" value="PMC59142.1"/>
    <property type="molecule type" value="Genomic_DNA"/>
</dbReference>
<protein>
    <submittedName>
        <fullName evidence="10">Metal ABC transporter</fullName>
    </submittedName>
</protein>
<name>A0A2N6SPZ3_9LACT</name>
<dbReference type="Pfam" id="PF00950">
    <property type="entry name" value="ABC-3"/>
    <property type="match status" value="1"/>
</dbReference>
<evidence type="ECO:0000256" key="9">
    <source>
        <dbReference type="SAM" id="Phobius"/>
    </source>
</evidence>
<dbReference type="Gene3D" id="1.10.3470.10">
    <property type="entry name" value="ABC transporter involved in vitamin B12 uptake, BtuC"/>
    <property type="match status" value="1"/>
</dbReference>
<gene>
    <name evidence="10" type="ORF">CJ205_00090</name>
</gene>
<evidence type="ECO:0000313" key="11">
    <source>
        <dbReference type="Proteomes" id="UP000235682"/>
    </source>
</evidence>
<evidence type="ECO:0000313" key="10">
    <source>
        <dbReference type="EMBL" id="PMC59142.1"/>
    </source>
</evidence>
<keyword evidence="4" id="KW-1003">Cell membrane</keyword>
<feature type="transmembrane region" description="Helical" evidence="9">
    <location>
        <begin position="151"/>
        <end position="170"/>
    </location>
</feature>
<comment type="subcellular location">
    <subcellularLocation>
        <location evidence="1 8">Cell membrane</location>
        <topology evidence="1 8">Multi-pass membrane protein</topology>
    </subcellularLocation>
</comment>
<organism evidence="10 11">
    <name type="scientific">Dolosicoccus paucivorans</name>
    <dbReference type="NCBI Taxonomy" id="84521"/>
    <lineage>
        <taxon>Bacteria</taxon>
        <taxon>Bacillati</taxon>
        <taxon>Bacillota</taxon>
        <taxon>Bacilli</taxon>
        <taxon>Lactobacillales</taxon>
        <taxon>Aerococcaceae</taxon>
        <taxon>Dolosicoccus</taxon>
    </lineage>
</organism>
<feature type="transmembrane region" description="Helical" evidence="9">
    <location>
        <begin position="99"/>
        <end position="119"/>
    </location>
</feature>
<dbReference type="RefSeq" id="WP_102227582.1">
    <property type="nucleotide sequence ID" value="NZ_PNFY01000009.1"/>
</dbReference>
<reference evidence="10 11" key="1">
    <citation type="submission" date="2017-09" db="EMBL/GenBank/DDBJ databases">
        <title>Bacterial strain isolated from the female urinary microbiota.</title>
        <authorList>
            <person name="Thomas-White K."/>
            <person name="Kumar N."/>
            <person name="Forster S."/>
            <person name="Putonti C."/>
            <person name="Lawley T."/>
            <person name="Wolfe A.J."/>
        </authorList>
    </citation>
    <scope>NUCLEOTIDE SEQUENCE [LARGE SCALE GENOMIC DNA]</scope>
    <source>
        <strain evidence="10 11">UMB0852</strain>
    </source>
</reference>